<evidence type="ECO:0000259" key="6">
    <source>
        <dbReference type="PROSITE" id="PS50865"/>
    </source>
</evidence>
<feature type="domain" description="MYND-type" evidence="6">
    <location>
        <begin position="35"/>
        <end position="78"/>
    </location>
</feature>
<accession>A0A9N8E9C5</accession>
<dbReference type="EMBL" id="CAICTM010000767">
    <property type="protein sequence ID" value="CAB9516219.1"/>
    <property type="molecule type" value="Genomic_DNA"/>
</dbReference>
<dbReference type="Gene3D" id="6.10.140.2220">
    <property type="match status" value="1"/>
</dbReference>
<keyword evidence="8" id="KW-1185">Reference proteome</keyword>
<proteinExistence type="predicted"/>
<feature type="region of interest" description="Disordered" evidence="5">
    <location>
        <begin position="1"/>
        <end position="20"/>
    </location>
</feature>
<protein>
    <recommendedName>
        <fullName evidence="6">MYND-type domain-containing protein</fullName>
    </recommendedName>
</protein>
<comment type="caution">
    <text evidence="7">The sequence shown here is derived from an EMBL/GenBank/DDBJ whole genome shotgun (WGS) entry which is preliminary data.</text>
</comment>
<name>A0A9N8E9C5_9STRA</name>
<keyword evidence="2 4" id="KW-0863">Zinc-finger</keyword>
<dbReference type="AlphaFoldDB" id="A0A9N8E9C5"/>
<evidence type="ECO:0000313" key="8">
    <source>
        <dbReference type="Proteomes" id="UP001153069"/>
    </source>
</evidence>
<evidence type="ECO:0000256" key="3">
    <source>
        <dbReference type="ARBA" id="ARBA00022833"/>
    </source>
</evidence>
<evidence type="ECO:0000256" key="4">
    <source>
        <dbReference type="PROSITE-ProRule" id="PRU00134"/>
    </source>
</evidence>
<dbReference type="OrthoDB" id="2212237at2759"/>
<gene>
    <name evidence="7" type="ORF">SEMRO_768_G199660.1</name>
</gene>
<reference evidence="7" key="1">
    <citation type="submission" date="2020-06" db="EMBL/GenBank/DDBJ databases">
        <authorList>
            <consortium name="Plant Systems Biology data submission"/>
        </authorList>
    </citation>
    <scope>NUCLEOTIDE SEQUENCE</scope>
    <source>
        <strain evidence="7">D6</strain>
    </source>
</reference>
<dbReference type="PROSITE" id="PS50865">
    <property type="entry name" value="ZF_MYND_2"/>
    <property type="match status" value="1"/>
</dbReference>
<dbReference type="Pfam" id="PF01753">
    <property type="entry name" value="zf-MYND"/>
    <property type="match status" value="1"/>
</dbReference>
<keyword evidence="3" id="KW-0862">Zinc</keyword>
<dbReference type="GO" id="GO:0008270">
    <property type="term" value="F:zinc ion binding"/>
    <property type="evidence" value="ECO:0007669"/>
    <property type="project" value="UniProtKB-KW"/>
</dbReference>
<organism evidence="7 8">
    <name type="scientific">Seminavis robusta</name>
    <dbReference type="NCBI Taxonomy" id="568900"/>
    <lineage>
        <taxon>Eukaryota</taxon>
        <taxon>Sar</taxon>
        <taxon>Stramenopiles</taxon>
        <taxon>Ochrophyta</taxon>
        <taxon>Bacillariophyta</taxon>
        <taxon>Bacillariophyceae</taxon>
        <taxon>Bacillariophycidae</taxon>
        <taxon>Naviculales</taxon>
        <taxon>Naviculaceae</taxon>
        <taxon>Seminavis</taxon>
    </lineage>
</organism>
<dbReference type="Proteomes" id="UP001153069">
    <property type="component" value="Unassembled WGS sequence"/>
</dbReference>
<evidence type="ECO:0000256" key="1">
    <source>
        <dbReference type="ARBA" id="ARBA00022723"/>
    </source>
</evidence>
<keyword evidence="1" id="KW-0479">Metal-binding</keyword>
<evidence type="ECO:0000313" key="7">
    <source>
        <dbReference type="EMBL" id="CAB9516219.1"/>
    </source>
</evidence>
<evidence type="ECO:0000256" key="2">
    <source>
        <dbReference type="ARBA" id="ARBA00022771"/>
    </source>
</evidence>
<evidence type="ECO:0000256" key="5">
    <source>
        <dbReference type="SAM" id="MobiDB-lite"/>
    </source>
</evidence>
<sequence length="418" mass="48122">MVYDETTDVDPKKLTSSPLPREHESITRISLSKHCMHCMGRCGMGANKVALHCVACKLHVYCSKECQRADWKTHKSLCAKTKQCIRDAKLNGRNRERRLLFDWYDRSWCVVFASVVNHFGIDVLGRLEHDQTSILIDLKFDYNRRTFLPKGAPSLVPLVTIPVDDDKAQERVKRADAAVRKHGSEDKDAGLVILVVFRHLTGRLQISKRIQLWLNDCIGRNYIWKLALQFMNGIRLNSRVFREWRDTVFLENLHSQIRAFTTDHSCFADFASNVLRVPTKKDSQLKTHAVMIFVEMGRELGQIKQLDSFTTIQTTKVLQEVEANPDNSEEMVRLHKTRLLDFERDPELLEERKTNPHVVHAPFVLNMSHGASHPFVVSLRSATHQQRFAASKCDKKAKTAFQELQKIKFPPVQSPPLD</sequence>
<dbReference type="SUPFAM" id="SSF144232">
    <property type="entry name" value="HIT/MYND zinc finger-like"/>
    <property type="match status" value="1"/>
</dbReference>
<dbReference type="InterPro" id="IPR002893">
    <property type="entry name" value="Znf_MYND"/>
</dbReference>